<evidence type="ECO:0000313" key="4">
    <source>
        <dbReference type="Proteomes" id="UP000825799"/>
    </source>
</evidence>
<feature type="domain" description="SPW repeat-containing integral membrane" evidence="2">
    <location>
        <begin position="14"/>
        <end position="106"/>
    </location>
</feature>
<keyword evidence="1" id="KW-0812">Transmembrane</keyword>
<feature type="transmembrane region" description="Helical" evidence="1">
    <location>
        <begin position="43"/>
        <end position="61"/>
    </location>
</feature>
<dbReference type="EMBL" id="CP080590">
    <property type="protein sequence ID" value="QYO75545.1"/>
    <property type="molecule type" value="Genomic_DNA"/>
</dbReference>
<dbReference type="InterPro" id="IPR005530">
    <property type="entry name" value="SPW"/>
</dbReference>
<evidence type="ECO:0000313" key="3">
    <source>
        <dbReference type="EMBL" id="QYO75545.1"/>
    </source>
</evidence>
<gene>
    <name evidence="3" type="ORF">K1X15_12970</name>
</gene>
<keyword evidence="4" id="KW-1185">Reference proteome</keyword>
<keyword evidence="1" id="KW-0472">Membrane</keyword>
<protein>
    <submittedName>
        <fullName evidence="3">SPW repeat protein</fullName>
    </submittedName>
</protein>
<feature type="transmembrane region" description="Helical" evidence="1">
    <location>
        <begin position="68"/>
        <end position="88"/>
    </location>
</feature>
<organism evidence="3 4">
    <name type="scientific">Devosia salina</name>
    <dbReference type="NCBI Taxonomy" id="2860336"/>
    <lineage>
        <taxon>Bacteria</taxon>
        <taxon>Pseudomonadati</taxon>
        <taxon>Pseudomonadota</taxon>
        <taxon>Alphaproteobacteria</taxon>
        <taxon>Hyphomicrobiales</taxon>
        <taxon>Devosiaceae</taxon>
        <taxon>Devosia</taxon>
    </lineage>
</organism>
<dbReference type="Proteomes" id="UP000825799">
    <property type="component" value="Chromosome"/>
</dbReference>
<dbReference type="RefSeq" id="WP_220304043.1">
    <property type="nucleotide sequence ID" value="NZ_CP080590.1"/>
</dbReference>
<reference evidence="3 4" key="1">
    <citation type="submission" date="2021-08" db="EMBL/GenBank/DDBJ databases">
        <title>Devosia salina sp. nov., isolated from the South China Sea sediment.</title>
        <authorList>
            <person name="Zhou Z."/>
        </authorList>
    </citation>
    <scope>NUCLEOTIDE SEQUENCE [LARGE SCALE GENOMIC DNA]</scope>
    <source>
        <strain evidence="3 4">SCS-3</strain>
    </source>
</reference>
<keyword evidence="1" id="KW-1133">Transmembrane helix</keyword>
<feature type="transmembrane region" description="Helical" evidence="1">
    <location>
        <begin position="94"/>
        <end position="113"/>
    </location>
</feature>
<proteinExistence type="predicted"/>
<sequence length="121" mass="12597">MLKSLSSNNRTVLNIVSIVAGLGLLFSPWYLGYADQANAAWNAWINGAGVSLIAAAALLAFHEAEEWANLVLAAWAVVAPWILGFAAATAATTVHVVAGLVVAALAGLSLWFTHNRPLSTA</sequence>
<accession>A0ABX8WGX6</accession>
<evidence type="ECO:0000256" key="1">
    <source>
        <dbReference type="SAM" id="Phobius"/>
    </source>
</evidence>
<name>A0ABX8WGX6_9HYPH</name>
<feature type="transmembrane region" description="Helical" evidence="1">
    <location>
        <begin position="12"/>
        <end position="31"/>
    </location>
</feature>
<evidence type="ECO:0000259" key="2">
    <source>
        <dbReference type="Pfam" id="PF03779"/>
    </source>
</evidence>
<dbReference type="Pfam" id="PF03779">
    <property type="entry name" value="SPW"/>
    <property type="match status" value="1"/>
</dbReference>